<evidence type="ECO:0000313" key="2">
    <source>
        <dbReference type="EMBL" id="PPR96445.1"/>
    </source>
</evidence>
<organism evidence="2 3">
    <name type="scientific">Gossypium barbadense</name>
    <name type="common">Sea Island cotton</name>
    <name type="synonym">Hibiscus barbadensis</name>
    <dbReference type="NCBI Taxonomy" id="3634"/>
    <lineage>
        <taxon>Eukaryota</taxon>
        <taxon>Viridiplantae</taxon>
        <taxon>Streptophyta</taxon>
        <taxon>Embryophyta</taxon>
        <taxon>Tracheophyta</taxon>
        <taxon>Spermatophyta</taxon>
        <taxon>Magnoliopsida</taxon>
        <taxon>eudicotyledons</taxon>
        <taxon>Gunneridae</taxon>
        <taxon>Pentapetalae</taxon>
        <taxon>rosids</taxon>
        <taxon>malvids</taxon>
        <taxon>Malvales</taxon>
        <taxon>Malvaceae</taxon>
        <taxon>Malvoideae</taxon>
        <taxon>Gossypium</taxon>
    </lineage>
</organism>
<evidence type="ECO:0000313" key="3">
    <source>
        <dbReference type="Proteomes" id="UP000239757"/>
    </source>
</evidence>
<accession>A0A2P5WZD4</accession>
<dbReference type="EMBL" id="KZ666038">
    <property type="protein sequence ID" value="PPR96445.1"/>
    <property type="molecule type" value="Genomic_DNA"/>
</dbReference>
<proteinExistence type="predicted"/>
<feature type="region of interest" description="Disordered" evidence="1">
    <location>
        <begin position="17"/>
        <end position="80"/>
    </location>
</feature>
<dbReference type="AlphaFoldDB" id="A0A2P5WZD4"/>
<name>A0A2P5WZD4_GOSBA</name>
<feature type="compositionally biased region" description="Basic and acidic residues" evidence="1">
    <location>
        <begin position="17"/>
        <end position="31"/>
    </location>
</feature>
<evidence type="ECO:0000256" key="1">
    <source>
        <dbReference type="SAM" id="MobiDB-lite"/>
    </source>
</evidence>
<protein>
    <submittedName>
        <fullName evidence="2">Uncharacterized protein</fullName>
    </submittedName>
</protein>
<gene>
    <name evidence="2" type="ORF">GOBAR_AA24224</name>
</gene>
<sequence>MEAVGFKATINKDFITEELHNDREEDRERVPMGRGGPVMGLSLPSSEVEKSKLSLSDAFGRQNGRHSRKSSSQPSAEAGS</sequence>
<dbReference type="Proteomes" id="UP000239757">
    <property type="component" value="Unassembled WGS sequence"/>
</dbReference>
<reference evidence="2 3" key="1">
    <citation type="submission" date="2015-01" db="EMBL/GenBank/DDBJ databases">
        <title>Genome of allotetraploid Gossypium barbadense reveals genomic plasticity and fiber elongation in cotton evolution.</title>
        <authorList>
            <person name="Chen X."/>
            <person name="Liu X."/>
            <person name="Zhao B."/>
            <person name="Zheng H."/>
            <person name="Hu Y."/>
            <person name="Lu G."/>
            <person name="Yang C."/>
            <person name="Chen J."/>
            <person name="Shan C."/>
            <person name="Zhang L."/>
            <person name="Zhou Y."/>
            <person name="Wang L."/>
            <person name="Guo W."/>
            <person name="Bai Y."/>
            <person name="Ruan J."/>
            <person name="Shangguan X."/>
            <person name="Mao Y."/>
            <person name="Jiang J."/>
            <person name="Zhu Y."/>
            <person name="Lei J."/>
            <person name="Kang H."/>
            <person name="Chen S."/>
            <person name="He X."/>
            <person name="Wang R."/>
            <person name="Wang Y."/>
            <person name="Chen J."/>
            <person name="Wang L."/>
            <person name="Yu S."/>
            <person name="Wang B."/>
            <person name="Wei J."/>
            <person name="Song S."/>
            <person name="Lu X."/>
            <person name="Gao Z."/>
            <person name="Gu W."/>
            <person name="Deng X."/>
            <person name="Ma D."/>
            <person name="Wang S."/>
            <person name="Liang W."/>
            <person name="Fang L."/>
            <person name="Cai C."/>
            <person name="Zhu X."/>
            <person name="Zhou B."/>
            <person name="Zhang Y."/>
            <person name="Chen Z."/>
            <person name="Xu S."/>
            <person name="Zhu R."/>
            <person name="Wang S."/>
            <person name="Zhang T."/>
            <person name="Zhao G."/>
        </authorList>
    </citation>
    <scope>NUCLEOTIDE SEQUENCE [LARGE SCALE GENOMIC DNA]</scope>
    <source>
        <strain evidence="3">cv. Xinhai21</strain>
        <tissue evidence="2">Leaf</tissue>
    </source>
</reference>
<feature type="compositionally biased region" description="Polar residues" evidence="1">
    <location>
        <begin position="70"/>
        <end position="80"/>
    </location>
</feature>